<comment type="caution">
    <text evidence="2">The sequence shown here is derived from an EMBL/GenBank/DDBJ whole genome shotgun (WGS) entry which is preliminary data.</text>
</comment>
<feature type="compositionally biased region" description="Basic and acidic residues" evidence="1">
    <location>
        <begin position="65"/>
        <end position="75"/>
    </location>
</feature>
<feature type="compositionally biased region" description="Gly residues" evidence="1">
    <location>
        <begin position="25"/>
        <end position="34"/>
    </location>
</feature>
<feature type="region of interest" description="Disordered" evidence="1">
    <location>
        <begin position="1"/>
        <end position="117"/>
    </location>
</feature>
<name>A0A8J5VKE5_ZIZPA</name>
<feature type="compositionally biased region" description="Pro residues" evidence="1">
    <location>
        <begin position="46"/>
        <end position="58"/>
    </location>
</feature>
<protein>
    <submittedName>
        <fullName evidence="2">Uncharacterized protein</fullName>
    </submittedName>
</protein>
<proteinExistence type="predicted"/>
<keyword evidence="3" id="KW-1185">Reference proteome</keyword>
<evidence type="ECO:0000313" key="2">
    <source>
        <dbReference type="EMBL" id="KAG8047869.1"/>
    </source>
</evidence>
<feature type="compositionally biased region" description="Low complexity" evidence="1">
    <location>
        <begin position="8"/>
        <end position="17"/>
    </location>
</feature>
<gene>
    <name evidence="2" type="ORF">GUJ93_ZPchr0008g11583</name>
</gene>
<evidence type="ECO:0000313" key="3">
    <source>
        <dbReference type="Proteomes" id="UP000729402"/>
    </source>
</evidence>
<dbReference type="Proteomes" id="UP000729402">
    <property type="component" value="Unassembled WGS sequence"/>
</dbReference>
<reference evidence="2" key="1">
    <citation type="journal article" date="2021" name="bioRxiv">
        <title>Whole Genome Assembly and Annotation of Northern Wild Rice, Zizania palustris L., Supports a Whole Genome Duplication in the Zizania Genus.</title>
        <authorList>
            <person name="Haas M."/>
            <person name="Kono T."/>
            <person name="Macchietto M."/>
            <person name="Millas R."/>
            <person name="McGilp L."/>
            <person name="Shao M."/>
            <person name="Duquette J."/>
            <person name="Hirsch C.N."/>
            <person name="Kimball J."/>
        </authorList>
    </citation>
    <scope>NUCLEOTIDE SEQUENCE</scope>
    <source>
        <tissue evidence="2">Fresh leaf tissue</tissue>
    </source>
</reference>
<reference evidence="2" key="2">
    <citation type="submission" date="2021-02" db="EMBL/GenBank/DDBJ databases">
        <authorList>
            <person name="Kimball J.A."/>
            <person name="Haas M.W."/>
            <person name="Macchietto M."/>
            <person name="Kono T."/>
            <person name="Duquette J."/>
            <person name="Shao M."/>
        </authorList>
    </citation>
    <scope>NUCLEOTIDE SEQUENCE</scope>
    <source>
        <tissue evidence="2">Fresh leaf tissue</tissue>
    </source>
</reference>
<feature type="compositionally biased region" description="Gly residues" evidence="1">
    <location>
        <begin position="91"/>
        <end position="100"/>
    </location>
</feature>
<sequence length="150" mass="15323">MAEVADAPSRGTPGGASPSPPPPSGGSGGGGGGGGDRKRGRSSLSLPPPPPGPPPPGPHGKRHRRDEGGGFDRRRLGGVGYDMDDRRYGSDHGGTGGRGGYGDERGQGRHFNRGPGDKAPLDIAAAAFEKVVSTYLDALELYRDRLSDIA</sequence>
<dbReference type="EMBL" id="JAAALK010000290">
    <property type="protein sequence ID" value="KAG8047869.1"/>
    <property type="molecule type" value="Genomic_DNA"/>
</dbReference>
<accession>A0A8J5VKE5</accession>
<organism evidence="2 3">
    <name type="scientific">Zizania palustris</name>
    <name type="common">Northern wild rice</name>
    <dbReference type="NCBI Taxonomy" id="103762"/>
    <lineage>
        <taxon>Eukaryota</taxon>
        <taxon>Viridiplantae</taxon>
        <taxon>Streptophyta</taxon>
        <taxon>Embryophyta</taxon>
        <taxon>Tracheophyta</taxon>
        <taxon>Spermatophyta</taxon>
        <taxon>Magnoliopsida</taxon>
        <taxon>Liliopsida</taxon>
        <taxon>Poales</taxon>
        <taxon>Poaceae</taxon>
        <taxon>BOP clade</taxon>
        <taxon>Oryzoideae</taxon>
        <taxon>Oryzeae</taxon>
        <taxon>Zizaniinae</taxon>
        <taxon>Zizania</taxon>
    </lineage>
</organism>
<dbReference type="AlphaFoldDB" id="A0A8J5VKE5"/>
<evidence type="ECO:0000256" key="1">
    <source>
        <dbReference type="SAM" id="MobiDB-lite"/>
    </source>
</evidence>